<evidence type="ECO:0000256" key="1">
    <source>
        <dbReference type="SAM" id="MobiDB-lite"/>
    </source>
</evidence>
<feature type="compositionally biased region" description="Basic and acidic residues" evidence="1">
    <location>
        <begin position="14"/>
        <end position="31"/>
    </location>
</feature>
<name>A0A2Z7BFM3_9LAMI</name>
<protein>
    <submittedName>
        <fullName evidence="2">26S proteasome regulatory subunit 4B-like</fullName>
    </submittedName>
</protein>
<proteinExistence type="predicted"/>
<keyword evidence="3" id="KW-1185">Reference proteome</keyword>
<dbReference type="EMBL" id="KV006896">
    <property type="protein sequence ID" value="KZV32269.1"/>
    <property type="molecule type" value="Genomic_DNA"/>
</dbReference>
<sequence length="175" mass="20203">MMNQLKQCQPAASAKERSDEPAGTRIEKLAGEEEDEQSIVDESVSSRKDISTVDESINSRYSRSKKLRRIASWSWIDEEDQLERKQSKLQRNQLQRKDFQTQYFGQQTQATAASSRRAYMNQLLLLNQSQALNIQSTWFPDARKEEVAKRSSRSDKSAAKQLTTYEELSKMDVNC</sequence>
<dbReference type="GO" id="GO:0000502">
    <property type="term" value="C:proteasome complex"/>
    <property type="evidence" value="ECO:0007669"/>
    <property type="project" value="UniProtKB-KW"/>
</dbReference>
<accession>A0A2Z7BFM3</accession>
<dbReference type="Proteomes" id="UP000250235">
    <property type="component" value="Unassembled WGS sequence"/>
</dbReference>
<evidence type="ECO:0000313" key="2">
    <source>
        <dbReference type="EMBL" id="KZV32269.1"/>
    </source>
</evidence>
<keyword evidence="2" id="KW-0647">Proteasome</keyword>
<evidence type="ECO:0000313" key="3">
    <source>
        <dbReference type="Proteomes" id="UP000250235"/>
    </source>
</evidence>
<dbReference type="AlphaFoldDB" id="A0A2Z7BFM3"/>
<gene>
    <name evidence="2" type="ORF">F511_27383</name>
</gene>
<organism evidence="2 3">
    <name type="scientific">Dorcoceras hygrometricum</name>
    <dbReference type="NCBI Taxonomy" id="472368"/>
    <lineage>
        <taxon>Eukaryota</taxon>
        <taxon>Viridiplantae</taxon>
        <taxon>Streptophyta</taxon>
        <taxon>Embryophyta</taxon>
        <taxon>Tracheophyta</taxon>
        <taxon>Spermatophyta</taxon>
        <taxon>Magnoliopsida</taxon>
        <taxon>eudicotyledons</taxon>
        <taxon>Gunneridae</taxon>
        <taxon>Pentapetalae</taxon>
        <taxon>asterids</taxon>
        <taxon>lamiids</taxon>
        <taxon>Lamiales</taxon>
        <taxon>Gesneriaceae</taxon>
        <taxon>Didymocarpoideae</taxon>
        <taxon>Trichosporeae</taxon>
        <taxon>Loxocarpinae</taxon>
        <taxon>Dorcoceras</taxon>
    </lineage>
</organism>
<feature type="region of interest" description="Disordered" evidence="1">
    <location>
        <begin position="1"/>
        <end position="58"/>
    </location>
</feature>
<reference evidence="2 3" key="1">
    <citation type="journal article" date="2015" name="Proc. Natl. Acad. Sci. U.S.A.">
        <title>The resurrection genome of Boea hygrometrica: A blueprint for survival of dehydration.</title>
        <authorList>
            <person name="Xiao L."/>
            <person name="Yang G."/>
            <person name="Zhang L."/>
            <person name="Yang X."/>
            <person name="Zhao S."/>
            <person name="Ji Z."/>
            <person name="Zhou Q."/>
            <person name="Hu M."/>
            <person name="Wang Y."/>
            <person name="Chen M."/>
            <person name="Xu Y."/>
            <person name="Jin H."/>
            <person name="Xiao X."/>
            <person name="Hu G."/>
            <person name="Bao F."/>
            <person name="Hu Y."/>
            <person name="Wan P."/>
            <person name="Li L."/>
            <person name="Deng X."/>
            <person name="Kuang T."/>
            <person name="Xiang C."/>
            <person name="Zhu J.K."/>
            <person name="Oliver M.J."/>
            <person name="He Y."/>
        </authorList>
    </citation>
    <scope>NUCLEOTIDE SEQUENCE [LARGE SCALE GENOMIC DNA]</scope>
    <source>
        <strain evidence="3">cv. XS01</strain>
    </source>
</reference>